<dbReference type="OrthoDB" id="430051at2759"/>
<evidence type="ECO:0000313" key="10">
    <source>
        <dbReference type="Proteomes" id="UP000449547"/>
    </source>
</evidence>
<dbReference type="RefSeq" id="XP_034010207.1">
    <property type="nucleotide sequence ID" value="XM_034157717.1"/>
</dbReference>
<evidence type="ECO:0000256" key="6">
    <source>
        <dbReference type="RuleBase" id="RU362092"/>
    </source>
</evidence>
<dbReference type="GO" id="GO:0006281">
    <property type="term" value="P:DNA repair"/>
    <property type="evidence" value="ECO:0007669"/>
    <property type="project" value="TreeGrafter"/>
</dbReference>
<comment type="caution">
    <text evidence="9">The sequence shown here is derived from an EMBL/GenBank/DDBJ whole genome shotgun (WGS) entry which is preliminary data.</text>
</comment>
<dbReference type="InterPro" id="IPR000380">
    <property type="entry name" value="Topo_IA"/>
</dbReference>
<dbReference type="GO" id="GO:0035825">
    <property type="term" value="P:homologous recombination"/>
    <property type="evidence" value="ECO:0007669"/>
    <property type="project" value="UniProtKB-ARBA"/>
</dbReference>
<proteinExistence type="inferred from homology"/>
<dbReference type="AlphaFoldDB" id="A0A642UF95"/>
<dbReference type="PRINTS" id="PR00417">
    <property type="entry name" value="PRTPISMRASEI"/>
</dbReference>
<dbReference type="GO" id="GO:0031422">
    <property type="term" value="C:RecQ family helicase-topoisomerase III complex"/>
    <property type="evidence" value="ECO:0007669"/>
    <property type="project" value="TreeGrafter"/>
</dbReference>
<dbReference type="Gene3D" id="1.10.460.10">
    <property type="entry name" value="Topoisomerase I, domain 2"/>
    <property type="match status" value="1"/>
</dbReference>
<reference evidence="9 10" key="1">
    <citation type="submission" date="2019-07" db="EMBL/GenBank/DDBJ databases">
        <title>Genome assembly of two rare yeast pathogens: Diutina rugosa and Trichomonascus ciferrii.</title>
        <authorList>
            <person name="Mixao V."/>
            <person name="Saus E."/>
            <person name="Hansen A."/>
            <person name="Lass-Flor C."/>
            <person name="Gabaldon T."/>
        </authorList>
    </citation>
    <scope>NUCLEOTIDE SEQUENCE [LARGE SCALE GENOMIC DNA]</scope>
    <source>
        <strain evidence="9 10">CBS 613</strain>
    </source>
</reference>
<dbReference type="Pfam" id="PF01751">
    <property type="entry name" value="Toprim"/>
    <property type="match status" value="1"/>
</dbReference>
<evidence type="ECO:0000256" key="5">
    <source>
        <dbReference type="ARBA" id="ARBA00023235"/>
    </source>
</evidence>
<dbReference type="InterPro" id="IPR034144">
    <property type="entry name" value="TOPRIM_TopoIII"/>
</dbReference>
<evidence type="ECO:0000256" key="4">
    <source>
        <dbReference type="ARBA" id="ARBA00023125"/>
    </source>
</evidence>
<dbReference type="Gene3D" id="3.40.50.140">
    <property type="match status" value="1"/>
</dbReference>
<dbReference type="SUPFAM" id="SSF56712">
    <property type="entry name" value="Prokaryotic type I DNA topoisomerase"/>
    <property type="match status" value="1"/>
</dbReference>
<keyword evidence="5 6" id="KW-0413">Isomerase</keyword>
<evidence type="ECO:0000259" key="8">
    <source>
        <dbReference type="PROSITE" id="PS52039"/>
    </source>
</evidence>
<dbReference type="VEuPathDB" id="FungiDB:DIURU_004803"/>
<dbReference type="EC" id="5.6.2.1" evidence="6"/>
<dbReference type="SMART" id="SM00493">
    <property type="entry name" value="TOPRIM"/>
    <property type="match status" value="1"/>
</dbReference>
<dbReference type="GO" id="GO:0005634">
    <property type="term" value="C:nucleus"/>
    <property type="evidence" value="ECO:0007669"/>
    <property type="project" value="TreeGrafter"/>
</dbReference>
<evidence type="ECO:0000313" key="9">
    <source>
        <dbReference type="EMBL" id="KAA8897950.1"/>
    </source>
</evidence>
<name>A0A642UF95_DIURU</name>
<dbReference type="InterPro" id="IPR003602">
    <property type="entry name" value="Topo_IA_DNA-bd_dom"/>
</dbReference>
<feature type="domain" description="Topo IA-type catalytic" evidence="8">
    <location>
        <begin position="170"/>
        <end position="606"/>
    </location>
</feature>
<dbReference type="InterPro" id="IPR003601">
    <property type="entry name" value="Topo_IA_2"/>
</dbReference>
<dbReference type="GO" id="GO:0006265">
    <property type="term" value="P:DNA topological change"/>
    <property type="evidence" value="ECO:0007669"/>
    <property type="project" value="InterPro"/>
</dbReference>
<dbReference type="PROSITE" id="PS50880">
    <property type="entry name" value="TOPRIM"/>
    <property type="match status" value="1"/>
</dbReference>
<dbReference type="CDD" id="cd03362">
    <property type="entry name" value="TOPRIM_TopoIA_TopoIII"/>
    <property type="match status" value="1"/>
</dbReference>
<dbReference type="InterPro" id="IPR023405">
    <property type="entry name" value="Topo_IA_core_domain"/>
</dbReference>
<dbReference type="Pfam" id="PF01131">
    <property type="entry name" value="Topoisom_bac"/>
    <property type="match status" value="1"/>
</dbReference>
<dbReference type="PANTHER" id="PTHR11390">
    <property type="entry name" value="PROKARYOTIC DNA TOPOISOMERASE"/>
    <property type="match status" value="1"/>
</dbReference>
<dbReference type="GeneID" id="54783454"/>
<dbReference type="FunFam" id="3.40.50.140:FF:000003">
    <property type="entry name" value="DNA topoisomerase"/>
    <property type="match status" value="1"/>
</dbReference>
<dbReference type="Proteomes" id="UP000449547">
    <property type="component" value="Unassembled WGS sequence"/>
</dbReference>
<comment type="catalytic activity">
    <reaction evidence="1 6">
        <text>ATP-independent breakage of single-stranded DNA, followed by passage and rejoining.</text>
        <dbReference type="EC" id="5.6.2.1"/>
    </reaction>
</comment>
<evidence type="ECO:0000259" key="7">
    <source>
        <dbReference type="PROSITE" id="PS50880"/>
    </source>
</evidence>
<dbReference type="CDD" id="cd00186">
    <property type="entry name" value="TOP1Ac"/>
    <property type="match status" value="1"/>
</dbReference>
<comment type="function">
    <text evidence="6">Introduces a single-strand break via transesterification at a target site in duplex DNA. Releases the supercoiling and torsional tension of DNA introduced during the DNA replication and transcription by transiently cleaving and rejoining one strand of the DNA duplex. The scissile phosphodiester is attacked by the catalytic tyrosine of the enzyme, resulting in the formation of a DNA-(5'-phosphotyrosyl)-enzyme intermediate and the expulsion of a 3'-OH DNA strand.</text>
</comment>
<evidence type="ECO:0000256" key="1">
    <source>
        <dbReference type="ARBA" id="ARBA00000213"/>
    </source>
</evidence>
<dbReference type="GO" id="GO:0003677">
    <property type="term" value="F:DNA binding"/>
    <property type="evidence" value="ECO:0007669"/>
    <property type="project" value="UniProtKB-KW"/>
</dbReference>
<protein>
    <recommendedName>
        <fullName evidence="6">DNA topoisomerase</fullName>
        <ecNumber evidence="6">5.6.2.1</ecNumber>
    </recommendedName>
</protein>
<evidence type="ECO:0000256" key="2">
    <source>
        <dbReference type="ARBA" id="ARBA00009446"/>
    </source>
</evidence>
<keyword evidence="3 6" id="KW-0799">Topoisomerase</keyword>
<dbReference type="InterPro" id="IPR013824">
    <property type="entry name" value="Topo_IA_cen_sub1"/>
</dbReference>
<evidence type="ECO:0000256" key="3">
    <source>
        <dbReference type="ARBA" id="ARBA00023029"/>
    </source>
</evidence>
<dbReference type="Gene3D" id="1.10.290.10">
    <property type="entry name" value="Topoisomerase I, domain 4"/>
    <property type="match status" value="1"/>
</dbReference>
<dbReference type="PANTHER" id="PTHR11390:SF21">
    <property type="entry name" value="DNA TOPOISOMERASE 3-ALPHA"/>
    <property type="match status" value="1"/>
</dbReference>
<dbReference type="SMART" id="SM00436">
    <property type="entry name" value="TOP1Bc"/>
    <property type="match status" value="1"/>
</dbReference>
<dbReference type="InterPro" id="IPR013825">
    <property type="entry name" value="Topo_IA_cen_sub2"/>
</dbReference>
<dbReference type="PROSITE" id="PS52039">
    <property type="entry name" value="TOPO_IA_2"/>
    <property type="match status" value="1"/>
</dbReference>
<feature type="domain" description="Toprim" evidence="7">
    <location>
        <begin position="2"/>
        <end position="147"/>
    </location>
</feature>
<gene>
    <name evidence="9" type="ORF">DIURU_004803</name>
</gene>
<keyword evidence="4 6" id="KW-0238">DNA-binding</keyword>
<organism evidence="9 10">
    <name type="scientific">Diutina rugosa</name>
    <name type="common">Yeast</name>
    <name type="synonym">Candida rugosa</name>
    <dbReference type="NCBI Taxonomy" id="5481"/>
    <lineage>
        <taxon>Eukaryota</taxon>
        <taxon>Fungi</taxon>
        <taxon>Dikarya</taxon>
        <taxon>Ascomycota</taxon>
        <taxon>Saccharomycotina</taxon>
        <taxon>Pichiomycetes</taxon>
        <taxon>Debaryomycetaceae</taxon>
        <taxon>Diutina</taxon>
    </lineage>
</organism>
<dbReference type="FunFam" id="1.10.290.10:FF:000001">
    <property type="entry name" value="DNA topoisomerase"/>
    <property type="match status" value="1"/>
</dbReference>
<dbReference type="SMART" id="SM00437">
    <property type="entry name" value="TOP1Ac"/>
    <property type="match status" value="1"/>
</dbReference>
<sequence>MRILCVAEKPSIAREVASILSGGRSQRRDSQVKYIKNYDFTFNFTQWGNCEVTMTSVLGHVADADFPSQYGWGRCRNNELFDCAIEVIHRDETQRRVAANITKEAQRCDYLYIWTDCDREGEAIGYEIYTEARKRNRRLDVAGQNVWRAHFSHLDRNHILKAANSPTALDMKQVKAVESRQEIDLRTGVAFTREMTTSLKSSSIIDKGSVVSYGTCQFPTLGFVVDRYRRVREFVPEEFWHITVTLKMDDQPAIPFAWTRGRFFDRLFVFLIYQRGWQQAKLKAKVSSIERKRINKYRPMPLTTVDLQKDCARYFKMSAKRALDAAEKLYNKGFLSYPRTETNSFPKGFDHDSLVSRQTQDASWGSYAQRLIRDGIQEARSGSKDDNAHPPIHPVNYTNIHRAGTEWTADESKVYEYVVRRYLACVSQDAVGSQSTCILEWGETNELFRASGVIVEQLNFLEVYPYVKWTSSRQMPPLTEGQEVQLHSARMGSGKTTKPQYITETELIALMDANGIGTDATIAEHIDKIIAREYVTKTKSGSVEVLVPTPLGMGLIDGLDKMPFQVSLSKPYLRRYLEQSLQSICNGASNKDTVIEEFINIYRSAFQTLAARMPLLQSTCRSIIREFG</sequence>
<dbReference type="InterPro" id="IPR013826">
    <property type="entry name" value="Topo_IA_cen_sub3"/>
</dbReference>
<dbReference type="GO" id="GO:0003917">
    <property type="term" value="F:DNA topoisomerase type I (single strand cut, ATP-independent) activity"/>
    <property type="evidence" value="ECO:0007669"/>
    <property type="project" value="UniProtKB-EC"/>
</dbReference>
<dbReference type="OMA" id="VIHNVYS"/>
<dbReference type="EMBL" id="SWFT01000149">
    <property type="protein sequence ID" value="KAA8897950.1"/>
    <property type="molecule type" value="Genomic_DNA"/>
</dbReference>
<comment type="similarity">
    <text evidence="2 6">Belongs to the type IA topoisomerase family.</text>
</comment>
<keyword evidence="10" id="KW-1185">Reference proteome</keyword>
<dbReference type="InterPro" id="IPR006171">
    <property type="entry name" value="TOPRIM_dom"/>
</dbReference>
<dbReference type="InterPro" id="IPR013497">
    <property type="entry name" value="Topo_IA_cen"/>
</dbReference>
<dbReference type="Gene3D" id="2.70.20.10">
    <property type="entry name" value="Topoisomerase I, domain 3"/>
    <property type="match status" value="1"/>
</dbReference>
<accession>A0A642UF95</accession>